<dbReference type="OrthoDB" id="431497at2759"/>
<feature type="region of interest" description="Disordered" evidence="4">
    <location>
        <begin position="996"/>
        <end position="1044"/>
    </location>
</feature>
<comment type="similarity">
    <text evidence="2">Belongs to the SMC family.</text>
</comment>
<dbReference type="SUPFAM" id="SSF75553">
    <property type="entry name" value="Smc hinge domain"/>
    <property type="match status" value="1"/>
</dbReference>
<keyword evidence="7" id="KW-1185">Reference proteome</keyword>
<evidence type="ECO:0000259" key="5">
    <source>
        <dbReference type="SMART" id="SM00968"/>
    </source>
</evidence>
<sequence>MGREERQALLYEGAGSATMSAFVEIVFDNSDQRFPTGKEDTVVRRTVGLKKDEYSIDKKGCARADVMNLLESAGFSKSNPYYIVPQGRITSLTLSKDSERLELLKELAGTKIYDNKRDESLRILTETNSKHEKIIELLDSIEEKLNELEKEQEDLKKFQELDKERRCLEYAIYNTEQTQITEQLEEAVNEYNNFLAQTSSLETELSEAENQLKEIKSLEEAETQKNEILLAERQYLLQSLELAVTKRLKLQTLKNSAENEFGGKKEIDILEKKLAKAIDQQNRTKERLNQIQDSLDNLNQELYKSKLDLTNSENRYQELTRKSEKFLKFKTINERNNWIDARILQIGNRQKSLETSIVNYKKEQDQVSRSVQTSLESSKAHDLELKESNEQLRELKKELDSKLDSRNELIDSRKELWRNEAKIEAEIKDLNTKKDESQRNLLLSVERNVSLGLQSLNEIVDQLGLADKVYGPIYELFDIEEDYRLAADAVAGSNIFHIVVEDEVTATTIVEQLQKLRSGRLTFVPLNRLNIQSIRYPDAGDCVSLISKLTFDPKFLSVMQQVFGKSIICSTLEVAAGYARSHGLISVTLDGDRTDYSGVFSGGLVSSSKTRLEQALTYKQLSSQTSASTSKLSSVKNEIKELSQKIKYYNTTLQENSSKQAELLDQNSRTKAKIIDTKKELAALESQLQGFENSLTEANSLIEAINQEIRSLEKEKTLPLSSKLTAEEEQELDQLMTTIQSIQRDVSQFTKEISEKEENRNQLSNLLSELLEPRVAQFSSIVSAHNKSFDYSSNTGITLNLVDELDKAISEEKKIKSDLAEIDKNLENYNEKINAYSIKKENDSTKRDKLSRQLNSILKESEMLVSRRQILNQRLDECTSNIRMLGVLPDEAFEKYIDVDYNQLLRKIKKVNNQLRDYGHVNKKAVDQFNSFSRQKDDLVSRESELEASYDSITSLIKSLDQRKEEAIERTFKSVAKSFSEVFEVLVPAGKGKLVMQRDSSNTNSGNNIPVMIKRQDKRRKQKGGSRTATSTQEQASQERSEGASEYIGVSIKVSFNSKNDEGLRMQQLSGGQKSLVALALIFAIQRCDPAPFYLFDEIDANLDAVYRTAVAKMIHNQSKDCQFITTTFRPEMLLNADKFYGVTFANKVSNISTITKENALTFVEQELVSNSDILEE</sequence>
<gene>
    <name evidence="6" type="ORF">BB560_004789</name>
</gene>
<dbReference type="Pfam" id="PF02463">
    <property type="entry name" value="SMC_N"/>
    <property type="match status" value="1"/>
</dbReference>
<evidence type="ECO:0000256" key="2">
    <source>
        <dbReference type="PIRNR" id="PIRNR005719"/>
    </source>
</evidence>
<dbReference type="InterPro" id="IPR024704">
    <property type="entry name" value="SMC"/>
</dbReference>
<dbReference type="Pfam" id="PF06470">
    <property type="entry name" value="SMC_hinge"/>
    <property type="match status" value="1"/>
</dbReference>
<dbReference type="SUPFAM" id="SSF52540">
    <property type="entry name" value="P-loop containing nucleoside triphosphate hydrolases"/>
    <property type="match status" value="1"/>
</dbReference>
<dbReference type="PANTHER" id="PTHR43977">
    <property type="entry name" value="STRUCTURAL MAINTENANCE OF CHROMOSOMES PROTEIN 3"/>
    <property type="match status" value="1"/>
</dbReference>
<evidence type="ECO:0000256" key="1">
    <source>
        <dbReference type="ARBA" id="ARBA00023054"/>
    </source>
</evidence>
<dbReference type="InterPro" id="IPR010935">
    <property type="entry name" value="SMC_hinge"/>
</dbReference>
<keyword evidence="1 3" id="KW-0175">Coiled coil</keyword>
<dbReference type="AlphaFoldDB" id="A0A2T9Z887"/>
<dbReference type="Gene3D" id="1.20.1060.20">
    <property type="match status" value="1"/>
</dbReference>
<dbReference type="EMBL" id="MBFS01001624">
    <property type="protein sequence ID" value="PVV00813.1"/>
    <property type="molecule type" value="Genomic_DNA"/>
</dbReference>
<proteinExistence type="inferred from homology"/>
<feature type="coiled-coil region" evidence="3">
    <location>
        <begin position="267"/>
        <end position="315"/>
    </location>
</feature>
<comment type="subcellular location">
    <subcellularLocation>
        <location evidence="2">Nucleus</location>
    </subcellularLocation>
</comment>
<dbReference type="Proteomes" id="UP000245609">
    <property type="component" value="Unassembled WGS sequence"/>
</dbReference>
<dbReference type="SMART" id="SM00968">
    <property type="entry name" value="SMC_hinge"/>
    <property type="match status" value="1"/>
</dbReference>
<feature type="coiled-coil region" evidence="3">
    <location>
        <begin position="131"/>
        <end position="225"/>
    </location>
</feature>
<protein>
    <recommendedName>
        <fullName evidence="2">Structural maintenance of chromosomes protein</fullName>
    </recommendedName>
</protein>
<dbReference type="InterPro" id="IPR036277">
    <property type="entry name" value="SMC_hinge_sf"/>
</dbReference>
<feature type="coiled-coil region" evidence="3">
    <location>
        <begin position="812"/>
        <end position="839"/>
    </location>
</feature>
<dbReference type="FunFam" id="3.40.50.300:FF:000370">
    <property type="entry name" value="Structural maintenance of chromosomes 3"/>
    <property type="match status" value="1"/>
</dbReference>
<dbReference type="GO" id="GO:0005694">
    <property type="term" value="C:chromosome"/>
    <property type="evidence" value="ECO:0007669"/>
    <property type="project" value="InterPro"/>
</dbReference>
<dbReference type="GO" id="GO:0016887">
    <property type="term" value="F:ATP hydrolysis activity"/>
    <property type="evidence" value="ECO:0007669"/>
    <property type="project" value="InterPro"/>
</dbReference>
<evidence type="ECO:0000313" key="6">
    <source>
        <dbReference type="EMBL" id="PVV00813.1"/>
    </source>
</evidence>
<accession>A0A2T9Z887</accession>
<dbReference type="Gene3D" id="3.40.50.300">
    <property type="entry name" value="P-loop containing nucleotide triphosphate hydrolases"/>
    <property type="match status" value="2"/>
</dbReference>
<dbReference type="PIRSF" id="PIRSF005719">
    <property type="entry name" value="SMC"/>
    <property type="match status" value="1"/>
</dbReference>
<dbReference type="Gene3D" id="3.30.70.1620">
    <property type="match status" value="1"/>
</dbReference>
<dbReference type="GO" id="GO:0005524">
    <property type="term" value="F:ATP binding"/>
    <property type="evidence" value="ECO:0007669"/>
    <property type="project" value="InterPro"/>
</dbReference>
<evidence type="ECO:0000256" key="4">
    <source>
        <dbReference type="SAM" id="MobiDB-lite"/>
    </source>
</evidence>
<comment type="caution">
    <text evidence="6">The sequence shown here is derived from an EMBL/GenBank/DDBJ whole genome shotgun (WGS) entry which is preliminary data.</text>
</comment>
<dbReference type="GO" id="GO:0051276">
    <property type="term" value="P:chromosome organization"/>
    <property type="evidence" value="ECO:0007669"/>
    <property type="project" value="InterPro"/>
</dbReference>
<feature type="domain" description="SMC hinge" evidence="5">
    <location>
        <begin position="467"/>
        <end position="579"/>
    </location>
</feature>
<name>A0A2T9Z887_9FUNG</name>
<organism evidence="6 7">
    <name type="scientific">Smittium megazygosporum</name>
    <dbReference type="NCBI Taxonomy" id="133381"/>
    <lineage>
        <taxon>Eukaryota</taxon>
        <taxon>Fungi</taxon>
        <taxon>Fungi incertae sedis</taxon>
        <taxon>Zoopagomycota</taxon>
        <taxon>Kickxellomycotina</taxon>
        <taxon>Harpellomycetes</taxon>
        <taxon>Harpellales</taxon>
        <taxon>Legeriomycetaceae</taxon>
        <taxon>Smittium</taxon>
    </lineage>
</organism>
<reference evidence="6 7" key="1">
    <citation type="journal article" date="2018" name="MBio">
        <title>Comparative Genomics Reveals the Core Gene Toolbox for the Fungus-Insect Symbiosis.</title>
        <authorList>
            <person name="Wang Y."/>
            <person name="Stata M."/>
            <person name="Wang W."/>
            <person name="Stajich J.E."/>
            <person name="White M.M."/>
            <person name="Moncalvo J.M."/>
        </authorList>
    </citation>
    <scope>NUCLEOTIDE SEQUENCE [LARGE SCALE GENOMIC DNA]</scope>
    <source>
        <strain evidence="6 7">SC-DP-2</strain>
    </source>
</reference>
<evidence type="ECO:0000256" key="3">
    <source>
        <dbReference type="SAM" id="Coils"/>
    </source>
</evidence>
<dbReference type="GO" id="GO:0007059">
    <property type="term" value="P:chromosome segregation"/>
    <property type="evidence" value="ECO:0007669"/>
    <property type="project" value="UniProtKB-ARBA"/>
</dbReference>
<feature type="coiled-coil region" evidence="3">
    <location>
        <begin position="378"/>
        <end position="440"/>
    </location>
</feature>
<dbReference type="InterPro" id="IPR003395">
    <property type="entry name" value="RecF/RecN/SMC_N"/>
</dbReference>
<dbReference type="GO" id="GO:0005634">
    <property type="term" value="C:nucleus"/>
    <property type="evidence" value="ECO:0007669"/>
    <property type="project" value="UniProtKB-SubCell"/>
</dbReference>
<dbReference type="InterPro" id="IPR027417">
    <property type="entry name" value="P-loop_NTPase"/>
</dbReference>
<dbReference type="STRING" id="133381.A0A2T9Z887"/>
<keyword evidence="2" id="KW-0539">Nucleus</keyword>
<feature type="compositionally biased region" description="Polar residues" evidence="4">
    <location>
        <begin position="998"/>
        <end position="1008"/>
    </location>
</feature>
<evidence type="ECO:0000313" key="7">
    <source>
        <dbReference type="Proteomes" id="UP000245609"/>
    </source>
</evidence>
<feature type="coiled-coil region" evidence="3">
    <location>
        <begin position="632"/>
        <end position="766"/>
    </location>
</feature>